<dbReference type="EMBL" id="KB740237">
    <property type="protein sequence ID" value="ENN80994.1"/>
    <property type="molecule type" value="Genomic_DNA"/>
</dbReference>
<feature type="chain" id="PRO_5010971801" description="Receptor L-domain domain-containing protein" evidence="1">
    <location>
        <begin position="17"/>
        <end position="189"/>
    </location>
</feature>
<feature type="signal peptide" evidence="1">
    <location>
        <begin position="1"/>
        <end position="16"/>
    </location>
</feature>
<dbReference type="Proteomes" id="UP000019118">
    <property type="component" value="Unassembled WGS sequence"/>
</dbReference>
<dbReference type="EnsemblMetazoa" id="XM_019898211.1">
    <property type="protein sequence ID" value="XP_019753770.1"/>
    <property type="gene ID" value="LOC109533022"/>
</dbReference>
<dbReference type="InterPro" id="IPR032675">
    <property type="entry name" value="LRR_dom_sf"/>
</dbReference>
<accession>N6TKM7</accession>
<dbReference type="SUPFAM" id="SSF52058">
    <property type="entry name" value="L domain-like"/>
    <property type="match status" value="1"/>
</dbReference>
<keyword evidence="4" id="KW-1185">Reference proteome</keyword>
<keyword evidence="1" id="KW-0732">Signal</keyword>
<evidence type="ECO:0000313" key="4">
    <source>
        <dbReference type="Proteomes" id="UP000019118"/>
    </source>
</evidence>
<sequence>MLKACLLVVLIGCTVGSHVRKMVSEVTVLDANLLENTPLRVPGLKKEHKGLVEHLVLMNCSGSIDEVTFWQFPKLNKLTIWRSRIEHISSFLPITELVVVGSYLPNLDFSLQEKLHKLRVLLLMGNKKLQVEPLILKNFKHLQALFISEANFTDDCVTSNWFKEMEDLQKLALSDNGIHCMTADAFRNL</sequence>
<protein>
    <recommendedName>
        <fullName evidence="5">Receptor L-domain domain-containing protein</fullName>
    </recommendedName>
</protein>
<evidence type="ECO:0008006" key="5">
    <source>
        <dbReference type="Google" id="ProtNLM"/>
    </source>
</evidence>
<evidence type="ECO:0000313" key="2">
    <source>
        <dbReference type="EMBL" id="ENN80994.1"/>
    </source>
</evidence>
<dbReference type="Gene3D" id="3.80.10.10">
    <property type="entry name" value="Ribonuclease Inhibitor"/>
    <property type="match status" value="1"/>
</dbReference>
<name>N6TKM7_DENPD</name>
<dbReference type="HOGENOM" id="CLU_098784_0_0_1"/>
<dbReference type="KEGG" id="dpa:109533022"/>
<evidence type="ECO:0000313" key="3">
    <source>
        <dbReference type="EnsemblMetazoa" id="XP_019753770.1"/>
    </source>
</evidence>
<organism evidence="2">
    <name type="scientific">Dendroctonus ponderosae</name>
    <name type="common">Mountain pine beetle</name>
    <dbReference type="NCBI Taxonomy" id="77166"/>
    <lineage>
        <taxon>Eukaryota</taxon>
        <taxon>Metazoa</taxon>
        <taxon>Ecdysozoa</taxon>
        <taxon>Arthropoda</taxon>
        <taxon>Hexapoda</taxon>
        <taxon>Insecta</taxon>
        <taxon>Pterygota</taxon>
        <taxon>Neoptera</taxon>
        <taxon>Endopterygota</taxon>
        <taxon>Coleoptera</taxon>
        <taxon>Polyphaga</taxon>
        <taxon>Cucujiformia</taxon>
        <taxon>Curculionidae</taxon>
        <taxon>Scolytinae</taxon>
        <taxon>Dendroctonus</taxon>
    </lineage>
</organism>
<feature type="non-terminal residue" evidence="2">
    <location>
        <position position="1"/>
    </location>
</feature>
<proteinExistence type="predicted"/>
<dbReference type="AlphaFoldDB" id="N6TKM7"/>
<reference evidence="3" key="2">
    <citation type="submission" date="2024-08" db="UniProtKB">
        <authorList>
            <consortium name="EnsemblMetazoa"/>
        </authorList>
    </citation>
    <scope>IDENTIFICATION</scope>
</reference>
<gene>
    <name evidence="3" type="primary">109533022</name>
    <name evidence="2" type="ORF">YQE_02595</name>
</gene>
<dbReference type="OrthoDB" id="1055097at2759"/>
<evidence type="ECO:0000256" key="1">
    <source>
        <dbReference type="SAM" id="SignalP"/>
    </source>
</evidence>
<reference evidence="2 4" key="1">
    <citation type="journal article" date="2013" name="Genome Biol.">
        <title>Draft genome of the mountain pine beetle, Dendroctonus ponderosae Hopkins, a major forest pest.</title>
        <authorList>
            <person name="Keeling C.I."/>
            <person name="Yuen M.M."/>
            <person name="Liao N.Y."/>
            <person name="Docking T.R."/>
            <person name="Chan S.K."/>
            <person name="Taylor G.A."/>
            <person name="Palmquist D.L."/>
            <person name="Jackman S.D."/>
            <person name="Nguyen A."/>
            <person name="Li M."/>
            <person name="Henderson H."/>
            <person name="Janes J.K."/>
            <person name="Zhao Y."/>
            <person name="Pandoh P."/>
            <person name="Moore R."/>
            <person name="Sperling F.A."/>
            <person name="Huber D.P."/>
            <person name="Birol I."/>
            <person name="Jones S.J."/>
            <person name="Bohlmann J."/>
        </authorList>
    </citation>
    <scope>NUCLEOTIDE SEQUENCE</scope>
</reference>